<proteinExistence type="predicted"/>
<evidence type="ECO:0000259" key="5">
    <source>
        <dbReference type="Pfam" id="PF20684"/>
    </source>
</evidence>
<evidence type="ECO:0000313" key="7">
    <source>
        <dbReference type="Proteomes" id="UP001149165"/>
    </source>
</evidence>
<feature type="transmembrane region" description="Helical" evidence="4">
    <location>
        <begin position="752"/>
        <end position="771"/>
    </location>
</feature>
<evidence type="ECO:0000256" key="2">
    <source>
        <dbReference type="ARBA" id="ARBA00022475"/>
    </source>
</evidence>
<feature type="compositionally biased region" description="Polar residues" evidence="3">
    <location>
        <begin position="400"/>
        <end position="409"/>
    </location>
</feature>
<feature type="transmembrane region" description="Helical" evidence="4">
    <location>
        <begin position="508"/>
        <end position="527"/>
    </location>
</feature>
<keyword evidence="4" id="KW-1133">Transmembrane helix</keyword>
<feature type="transmembrane region" description="Helical" evidence="4">
    <location>
        <begin position="607"/>
        <end position="626"/>
    </location>
</feature>
<feature type="transmembrane region" description="Helical" evidence="4">
    <location>
        <begin position="651"/>
        <end position="673"/>
    </location>
</feature>
<feature type="transmembrane region" description="Helical" evidence="4">
    <location>
        <begin position="783"/>
        <end position="805"/>
    </location>
</feature>
<feature type="transmembrane region" description="Helical" evidence="4">
    <location>
        <begin position="197"/>
        <end position="221"/>
    </location>
</feature>
<feature type="transmembrane region" description="Helical" evidence="4">
    <location>
        <begin position="811"/>
        <end position="831"/>
    </location>
</feature>
<feature type="transmembrane region" description="Helical" evidence="4">
    <location>
        <begin position="233"/>
        <end position="255"/>
    </location>
</feature>
<dbReference type="EMBL" id="JAPQKH010000002">
    <property type="protein sequence ID" value="KAJ5113470.1"/>
    <property type="molecule type" value="Genomic_DNA"/>
</dbReference>
<keyword evidence="4" id="KW-0472">Membrane</keyword>
<feature type="transmembrane region" description="Helical" evidence="4">
    <location>
        <begin position="533"/>
        <end position="556"/>
    </location>
</feature>
<evidence type="ECO:0000256" key="1">
    <source>
        <dbReference type="ARBA" id="ARBA00004429"/>
    </source>
</evidence>
<dbReference type="InterPro" id="IPR050375">
    <property type="entry name" value="MFS_TsgA-like"/>
</dbReference>
<dbReference type="Pfam" id="PF07690">
    <property type="entry name" value="MFS_1"/>
    <property type="match status" value="1"/>
</dbReference>
<evidence type="ECO:0000256" key="3">
    <source>
        <dbReference type="SAM" id="MobiDB-lite"/>
    </source>
</evidence>
<dbReference type="Proteomes" id="UP001149165">
    <property type="component" value="Unassembled WGS sequence"/>
</dbReference>
<evidence type="ECO:0000313" key="6">
    <source>
        <dbReference type="EMBL" id="KAJ5113470.1"/>
    </source>
</evidence>
<dbReference type="InterPro" id="IPR011701">
    <property type="entry name" value="MFS"/>
</dbReference>
<gene>
    <name evidence="6" type="ORF">N7456_002004</name>
</gene>
<protein>
    <recommendedName>
        <fullName evidence="5">Rhodopsin domain-containing protein</fullName>
    </recommendedName>
</protein>
<dbReference type="Pfam" id="PF20684">
    <property type="entry name" value="Fung_rhodopsin"/>
    <property type="match status" value="1"/>
</dbReference>
<dbReference type="GO" id="GO:0005886">
    <property type="term" value="C:plasma membrane"/>
    <property type="evidence" value="ECO:0007669"/>
    <property type="project" value="UniProtKB-SubCell"/>
</dbReference>
<dbReference type="SUPFAM" id="SSF103473">
    <property type="entry name" value="MFS general substrate transporter"/>
    <property type="match status" value="1"/>
</dbReference>
<feature type="transmembrane region" description="Helical" evidence="4">
    <location>
        <begin position="726"/>
        <end position="746"/>
    </location>
</feature>
<feature type="transmembrane region" description="Helical" evidence="4">
    <location>
        <begin position="439"/>
        <end position="458"/>
    </location>
</feature>
<feature type="compositionally biased region" description="Low complexity" evidence="3">
    <location>
        <begin position="904"/>
        <end position="923"/>
    </location>
</feature>
<feature type="transmembrane region" description="Helical" evidence="4">
    <location>
        <begin position="6"/>
        <end position="28"/>
    </location>
</feature>
<evidence type="ECO:0000256" key="4">
    <source>
        <dbReference type="SAM" id="Phobius"/>
    </source>
</evidence>
<dbReference type="PANTHER" id="PTHR43702">
    <property type="entry name" value="L-FUCOSE-PROTON SYMPORTER"/>
    <property type="match status" value="1"/>
</dbReference>
<feature type="region of interest" description="Disordered" evidence="3">
    <location>
        <begin position="859"/>
        <end position="935"/>
    </location>
</feature>
<feature type="transmembrane region" description="Helical" evidence="4">
    <location>
        <begin position="155"/>
        <end position="174"/>
    </location>
</feature>
<feature type="transmembrane region" description="Helical" evidence="4">
    <location>
        <begin position="478"/>
        <end position="496"/>
    </location>
</feature>
<keyword evidence="2" id="KW-1003">Cell membrane</keyword>
<name>A0A9W9G7D5_9EURO</name>
<dbReference type="InterPro" id="IPR049326">
    <property type="entry name" value="Rhodopsin_dom_fungi"/>
</dbReference>
<keyword evidence="7" id="KW-1185">Reference proteome</keyword>
<feature type="transmembrane region" description="Helical" evidence="4">
    <location>
        <begin position="124"/>
        <end position="143"/>
    </location>
</feature>
<keyword evidence="4" id="KW-0812">Transmembrane</keyword>
<dbReference type="InterPro" id="IPR036259">
    <property type="entry name" value="MFS_trans_sf"/>
</dbReference>
<feature type="transmembrane region" description="Helical" evidence="4">
    <location>
        <begin position="693"/>
        <end position="714"/>
    </location>
</feature>
<feature type="region of interest" description="Disordered" evidence="3">
    <location>
        <begin position="319"/>
        <end position="409"/>
    </location>
</feature>
<dbReference type="OrthoDB" id="546893at2759"/>
<sequence length="935" mass="103032">MTGRQPTTLGVSITFFVIASIFVALRFISRIFVVRRVALHDYLMLLAWVSGPGAPTYAHRKAAAPMVPGWMRKDVLSSTGHLIDFGFSFALFYATRNGLGLHSRDILPENEAALNKANYVFTVLYNPALMAVKTSILVFYLTLTRNQKVYRWANYVTLGVVNAAGFALTMINVFQCRPISAAFLTSLPSYAHCTDIVTLYLSSSPVNIITDLAILFLPMPILTQMRLPKKQKIILVITFSFGFFVAIVDVIRIAFLQQAAISRKLAVKSIHIQNVGAADFSWYASLSFMWSVVEVNVSVICACVPSLKPLVTRLLPKLIKDTDDPSDPTTNRYANGDAPIPQPPPVAMPDSGMPSPSSSPHGSNGSKASPARRESNSTHRRNSNVPITLMDMLGHPETGPNDTESHTQTGSSYPNITFFDFVNMKNPHSMLKLNNTESITPIALTTLLFFLWGFAYGLLDILNTQFQTIVNLDSWHSLGLHGAYFGGYVVGPLLVGRPVLKIWGFKSTFITGLCIYACGTLIFWPSAVLTSTAAFTVSNFIVGFGLAVLETAANPFIALCGPLENSEIRLNISQGVQAVGSVLSPLLAKKVLFKDVQDVASLVDVQWTYLGIALFDVLLAVAFYYMPIPEASDDDLEELANRRLEDNMTKVMGIPVVWLTLSLGIWSQFFYVAGQEVVATSLGRYVSAVNTNSSLDAFDILTIAHTVFAVGRFLAAFAQWFLKPRWILMVSYIGMIVFSVLCMNTTGSAAIVFLNMIYLFESGAFSIIFAISLRGTARHTKTAATFLTVGISGGVYFPFAEYAAYKAHSMPYSFCVVVALFAAGAIFPLYLNMIPAVKKQVDPVPNEYLRRHRRRSRAPIEMRREKENRSVGGVLSRRRSVVTNPDDLPDFPIPGETYHPPMPHNITNSKSSSSSHVNSQYSHDSSRHRHSPIPE</sequence>
<dbReference type="AlphaFoldDB" id="A0A9W9G7D5"/>
<dbReference type="GO" id="GO:0022857">
    <property type="term" value="F:transmembrane transporter activity"/>
    <property type="evidence" value="ECO:0007669"/>
    <property type="project" value="InterPro"/>
</dbReference>
<dbReference type="Gene3D" id="1.20.1250.20">
    <property type="entry name" value="MFS general substrate transporter like domains"/>
    <property type="match status" value="2"/>
</dbReference>
<reference evidence="6" key="1">
    <citation type="submission" date="2022-11" db="EMBL/GenBank/DDBJ databases">
        <authorList>
            <person name="Petersen C."/>
        </authorList>
    </citation>
    <scope>NUCLEOTIDE SEQUENCE</scope>
    <source>
        <strain evidence="6">IBT 30069</strain>
    </source>
</reference>
<comment type="subcellular location">
    <subcellularLocation>
        <location evidence="1">Cell inner membrane</location>
        <topology evidence="1">Multi-pass membrane protein</topology>
    </subcellularLocation>
</comment>
<accession>A0A9W9G7D5</accession>
<feature type="compositionally biased region" description="Low complexity" evidence="3">
    <location>
        <begin position="348"/>
        <end position="369"/>
    </location>
</feature>
<dbReference type="PANTHER" id="PTHR43702:SF13">
    <property type="entry name" value="MONOSACCHARIDE TRANSPORTER, PUTATIVE (AFU_ORTHOLOGUE AFUA_4G06630)-RELATED"/>
    <property type="match status" value="1"/>
</dbReference>
<organism evidence="6 7">
    <name type="scientific">Penicillium angulare</name>
    <dbReference type="NCBI Taxonomy" id="116970"/>
    <lineage>
        <taxon>Eukaryota</taxon>
        <taxon>Fungi</taxon>
        <taxon>Dikarya</taxon>
        <taxon>Ascomycota</taxon>
        <taxon>Pezizomycotina</taxon>
        <taxon>Eurotiomycetes</taxon>
        <taxon>Eurotiomycetidae</taxon>
        <taxon>Eurotiales</taxon>
        <taxon>Aspergillaceae</taxon>
        <taxon>Penicillium</taxon>
    </lineage>
</organism>
<feature type="domain" description="Rhodopsin" evidence="5">
    <location>
        <begin position="25"/>
        <end position="312"/>
    </location>
</feature>
<comment type="caution">
    <text evidence="6">The sequence shown here is derived from an EMBL/GenBank/DDBJ whole genome shotgun (WGS) entry which is preliminary data.</text>
</comment>
<feature type="compositionally biased region" description="Basic residues" evidence="3">
    <location>
        <begin position="926"/>
        <end position="935"/>
    </location>
</feature>
<reference evidence="6" key="2">
    <citation type="journal article" date="2023" name="IMA Fungus">
        <title>Comparative genomic study of the Penicillium genus elucidates a diverse pangenome and 15 lateral gene transfer events.</title>
        <authorList>
            <person name="Petersen C."/>
            <person name="Sorensen T."/>
            <person name="Nielsen M.R."/>
            <person name="Sondergaard T.E."/>
            <person name="Sorensen J.L."/>
            <person name="Fitzpatrick D.A."/>
            <person name="Frisvad J.C."/>
            <person name="Nielsen K.L."/>
        </authorList>
    </citation>
    <scope>NUCLEOTIDE SEQUENCE</scope>
    <source>
        <strain evidence="6">IBT 30069</strain>
    </source>
</reference>
<feature type="compositionally biased region" description="Basic and acidic residues" evidence="3">
    <location>
        <begin position="859"/>
        <end position="869"/>
    </location>
</feature>